<keyword evidence="12" id="KW-0418">Kinase</keyword>
<keyword evidence="7 9" id="KW-0472">Membrane</keyword>
<proteinExistence type="predicted"/>
<dbReference type="Pfam" id="PF00560">
    <property type="entry name" value="LRR_1"/>
    <property type="match status" value="2"/>
</dbReference>
<reference evidence="12 13" key="1">
    <citation type="journal article" date="2018" name="Mol. Plant">
        <title>The genome of Artemisia annua provides insight into the evolution of Asteraceae family and artemisinin biosynthesis.</title>
        <authorList>
            <person name="Shen Q."/>
            <person name="Zhang L."/>
            <person name="Liao Z."/>
            <person name="Wang S."/>
            <person name="Yan T."/>
            <person name="Shi P."/>
            <person name="Liu M."/>
            <person name="Fu X."/>
            <person name="Pan Q."/>
            <person name="Wang Y."/>
            <person name="Lv Z."/>
            <person name="Lu X."/>
            <person name="Zhang F."/>
            <person name="Jiang W."/>
            <person name="Ma Y."/>
            <person name="Chen M."/>
            <person name="Hao X."/>
            <person name="Li L."/>
            <person name="Tang Y."/>
            <person name="Lv G."/>
            <person name="Zhou Y."/>
            <person name="Sun X."/>
            <person name="Brodelius P.E."/>
            <person name="Rose J.K.C."/>
            <person name="Tang K."/>
        </authorList>
    </citation>
    <scope>NUCLEOTIDE SEQUENCE [LARGE SCALE GENOMIC DNA]</scope>
    <source>
        <strain evidence="13">cv. Huhao1</strain>
        <tissue evidence="12">Leaf</tissue>
    </source>
</reference>
<dbReference type="Proteomes" id="UP000245207">
    <property type="component" value="Unassembled WGS sequence"/>
</dbReference>
<evidence type="ECO:0000256" key="3">
    <source>
        <dbReference type="ARBA" id="ARBA00022692"/>
    </source>
</evidence>
<keyword evidence="5" id="KW-0677">Repeat</keyword>
<evidence type="ECO:0000256" key="9">
    <source>
        <dbReference type="SAM" id="Phobius"/>
    </source>
</evidence>
<keyword evidence="8" id="KW-0325">Glycoprotein</keyword>
<accession>A0A2U1QFS2</accession>
<keyword evidence="2" id="KW-0433">Leucine-rich repeat</keyword>
<dbReference type="Gene3D" id="3.30.200.20">
    <property type="entry name" value="Phosphorylase Kinase, domain 1"/>
    <property type="match status" value="1"/>
</dbReference>
<dbReference type="Pfam" id="PF07714">
    <property type="entry name" value="PK_Tyr_Ser-Thr"/>
    <property type="match status" value="1"/>
</dbReference>
<dbReference type="GO" id="GO:0004672">
    <property type="term" value="F:protein kinase activity"/>
    <property type="evidence" value="ECO:0007669"/>
    <property type="project" value="InterPro"/>
</dbReference>
<feature type="transmembrane region" description="Helical" evidence="9">
    <location>
        <begin position="218"/>
        <end position="243"/>
    </location>
</feature>
<dbReference type="InterPro" id="IPR011009">
    <property type="entry name" value="Kinase-like_dom_sf"/>
</dbReference>
<dbReference type="InterPro" id="IPR001245">
    <property type="entry name" value="Ser-Thr/Tyr_kinase_cat_dom"/>
</dbReference>
<dbReference type="InterPro" id="IPR046959">
    <property type="entry name" value="PRK1-6/SRF4-like"/>
</dbReference>
<evidence type="ECO:0000256" key="5">
    <source>
        <dbReference type="ARBA" id="ARBA00022737"/>
    </source>
</evidence>
<feature type="signal peptide" evidence="10">
    <location>
        <begin position="1"/>
        <end position="23"/>
    </location>
</feature>
<dbReference type="PROSITE" id="PS50011">
    <property type="entry name" value="PROTEIN_KINASE_DOM"/>
    <property type="match status" value="1"/>
</dbReference>
<dbReference type="STRING" id="35608.A0A2U1QFS2"/>
<keyword evidence="6 9" id="KW-1133">Transmembrane helix</keyword>
<dbReference type="GO" id="GO:0005524">
    <property type="term" value="F:ATP binding"/>
    <property type="evidence" value="ECO:0007669"/>
    <property type="project" value="InterPro"/>
</dbReference>
<dbReference type="InterPro" id="IPR000719">
    <property type="entry name" value="Prot_kinase_dom"/>
</dbReference>
<dbReference type="SUPFAM" id="SSF52058">
    <property type="entry name" value="L domain-like"/>
    <property type="match status" value="1"/>
</dbReference>
<sequence>MPAMLSLSHIMLITLTLLSSVLAEDDRECLQGIRNSLGDPESTFANWDFTNTTPGFICHFNHVKCWNSQEDRVISLEVIQNGLTGSFPADIRFCQNIQTLNFANNNISGVIPNELCEWLPNLVNLDLSNNQFTGGVPAGLANCKYLIRVLLNDNMLSGNIPPQLSALERLNTFSVADNALSGSIPSGLSKFGFVNFYGNKGLCGKPLSKCGGLNTKNLAIIIAAGVFGAAGALLIGFGVWWWCMTRKRKRGSLGEDWVDKLRRHKLAQVSLFHKPLVKVRLVDLMIATNSFGEENVIVETRTGTMYKAVLRDGSDLAVKRLSPCRIPQRQFSSEMIGLGQVRHPNLTPLLGFCVVAGEKLLVYKLMSNGTLSSLLSKQSSLLDWDVRFKIGLGAARGFAWLHHGCRPAISHQNVSSKAIFLDDDYEARIVDFGLARLMNSSGFQPNESSFVDGDLGEFGYVPPEYSSTMVPSLKGDVYGFGVVLLELATGRKPTNVIVGEEIFKGDLVDWVTQLSASGQIENAIDSDIRGMGYEEKIVQFMRIAMNCVNPQPKERWSMYRVYEALKSMAQQLGLSEQNDEFPLLYDTHNIFV</sequence>
<dbReference type="InterPro" id="IPR001611">
    <property type="entry name" value="Leu-rich_rpt"/>
</dbReference>
<evidence type="ECO:0000256" key="7">
    <source>
        <dbReference type="ARBA" id="ARBA00023136"/>
    </source>
</evidence>
<dbReference type="Gene3D" id="3.80.10.10">
    <property type="entry name" value="Ribonuclease Inhibitor"/>
    <property type="match status" value="1"/>
</dbReference>
<dbReference type="GO" id="GO:0016020">
    <property type="term" value="C:membrane"/>
    <property type="evidence" value="ECO:0007669"/>
    <property type="project" value="UniProtKB-SubCell"/>
</dbReference>
<keyword evidence="12" id="KW-0808">Transferase</keyword>
<evidence type="ECO:0000256" key="1">
    <source>
        <dbReference type="ARBA" id="ARBA00004370"/>
    </source>
</evidence>
<feature type="chain" id="PRO_5015663383" evidence="10">
    <location>
        <begin position="24"/>
        <end position="592"/>
    </location>
</feature>
<evidence type="ECO:0000256" key="8">
    <source>
        <dbReference type="ARBA" id="ARBA00023180"/>
    </source>
</evidence>
<keyword evidence="3 9" id="KW-0812">Transmembrane</keyword>
<dbReference type="PANTHER" id="PTHR48007:SF86">
    <property type="entry name" value="(WILD MALAYSIAN BANANA) HYPOTHETICAL PROTEIN"/>
    <property type="match status" value="1"/>
</dbReference>
<evidence type="ECO:0000256" key="10">
    <source>
        <dbReference type="SAM" id="SignalP"/>
    </source>
</evidence>
<name>A0A2U1QFS2_ARTAN</name>
<dbReference type="InterPro" id="IPR013210">
    <property type="entry name" value="LRR_N_plant-typ"/>
</dbReference>
<dbReference type="Gene3D" id="1.10.510.10">
    <property type="entry name" value="Transferase(Phosphotransferase) domain 1"/>
    <property type="match status" value="1"/>
</dbReference>
<feature type="domain" description="Protein kinase" evidence="11">
    <location>
        <begin position="291"/>
        <end position="565"/>
    </location>
</feature>
<keyword evidence="13" id="KW-1185">Reference proteome</keyword>
<gene>
    <name evidence="12" type="ORF">CTI12_AA036100</name>
</gene>
<keyword evidence="4 10" id="KW-0732">Signal</keyword>
<dbReference type="EMBL" id="PKPP01000157">
    <property type="protein sequence ID" value="PWA96828.1"/>
    <property type="molecule type" value="Genomic_DNA"/>
</dbReference>
<dbReference type="AlphaFoldDB" id="A0A2U1QFS2"/>
<comment type="subcellular location">
    <subcellularLocation>
        <location evidence="1">Membrane</location>
    </subcellularLocation>
</comment>
<evidence type="ECO:0000256" key="4">
    <source>
        <dbReference type="ARBA" id="ARBA00022729"/>
    </source>
</evidence>
<evidence type="ECO:0000256" key="2">
    <source>
        <dbReference type="ARBA" id="ARBA00022614"/>
    </source>
</evidence>
<dbReference type="FunFam" id="3.80.10.10:FF:000041">
    <property type="entry name" value="LRR receptor-like serine/threonine-protein kinase ERECTA"/>
    <property type="match status" value="1"/>
</dbReference>
<dbReference type="FunFam" id="3.30.200.20:FF:000428">
    <property type="entry name" value="Inactive LRR receptor-like serine/threonine-protein kinase BIR2"/>
    <property type="match status" value="1"/>
</dbReference>
<organism evidence="12 13">
    <name type="scientific">Artemisia annua</name>
    <name type="common">Sweet wormwood</name>
    <dbReference type="NCBI Taxonomy" id="35608"/>
    <lineage>
        <taxon>Eukaryota</taxon>
        <taxon>Viridiplantae</taxon>
        <taxon>Streptophyta</taxon>
        <taxon>Embryophyta</taxon>
        <taxon>Tracheophyta</taxon>
        <taxon>Spermatophyta</taxon>
        <taxon>Magnoliopsida</taxon>
        <taxon>eudicotyledons</taxon>
        <taxon>Gunneridae</taxon>
        <taxon>Pentapetalae</taxon>
        <taxon>asterids</taxon>
        <taxon>campanulids</taxon>
        <taxon>Asterales</taxon>
        <taxon>Asteraceae</taxon>
        <taxon>Asteroideae</taxon>
        <taxon>Anthemideae</taxon>
        <taxon>Artemisiinae</taxon>
        <taxon>Artemisia</taxon>
    </lineage>
</organism>
<evidence type="ECO:0000313" key="12">
    <source>
        <dbReference type="EMBL" id="PWA96828.1"/>
    </source>
</evidence>
<dbReference type="SUPFAM" id="SSF56112">
    <property type="entry name" value="Protein kinase-like (PK-like)"/>
    <property type="match status" value="1"/>
</dbReference>
<dbReference type="Pfam" id="PF08263">
    <property type="entry name" value="LRRNT_2"/>
    <property type="match status" value="1"/>
</dbReference>
<protein>
    <submittedName>
        <fullName evidence="12">Leucine-rich repeat protein kinase family protein</fullName>
    </submittedName>
</protein>
<evidence type="ECO:0000259" key="11">
    <source>
        <dbReference type="PROSITE" id="PS50011"/>
    </source>
</evidence>
<evidence type="ECO:0000313" key="13">
    <source>
        <dbReference type="Proteomes" id="UP000245207"/>
    </source>
</evidence>
<comment type="caution">
    <text evidence="12">The sequence shown here is derived from an EMBL/GenBank/DDBJ whole genome shotgun (WGS) entry which is preliminary data.</text>
</comment>
<dbReference type="OrthoDB" id="598358at2759"/>
<evidence type="ECO:0000256" key="6">
    <source>
        <dbReference type="ARBA" id="ARBA00022989"/>
    </source>
</evidence>
<dbReference type="InterPro" id="IPR032675">
    <property type="entry name" value="LRR_dom_sf"/>
</dbReference>
<dbReference type="PANTHER" id="PTHR48007">
    <property type="entry name" value="LEUCINE-RICH REPEAT RECEPTOR-LIKE PROTEIN KINASE PXC1"/>
    <property type="match status" value="1"/>
</dbReference>